<organism evidence="3 4">
    <name type="scientific">Sinomonas flava</name>
    <dbReference type="NCBI Taxonomy" id="496857"/>
    <lineage>
        <taxon>Bacteria</taxon>
        <taxon>Bacillati</taxon>
        <taxon>Actinomycetota</taxon>
        <taxon>Actinomycetes</taxon>
        <taxon>Micrococcales</taxon>
        <taxon>Micrococcaceae</taxon>
        <taxon>Sinomonas</taxon>
    </lineage>
</organism>
<reference evidence="3 4" key="1">
    <citation type="journal article" date="2019" name="Int. J. Syst. Evol. Microbiol.">
        <title>The Global Catalogue of Microorganisms (GCM) 10K type strain sequencing project: providing services to taxonomists for standard genome sequencing and annotation.</title>
        <authorList>
            <consortium name="The Broad Institute Genomics Platform"/>
            <consortium name="The Broad Institute Genome Sequencing Center for Infectious Disease"/>
            <person name="Wu L."/>
            <person name="Ma J."/>
        </authorList>
    </citation>
    <scope>NUCLEOTIDE SEQUENCE [LARGE SCALE GENOMIC DNA]</scope>
    <source>
        <strain evidence="3 4">JCM 16034</strain>
    </source>
</reference>
<evidence type="ECO:0000313" key="3">
    <source>
        <dbReference type="EMBL" id="GAA2201882.1"/>
    </source>
</evidence>
<gene>
    <name evidence="3" type="ORF">GCM10009849_28050</name>
</gene>
<dbReference type="PRINTS" id="PR00111">
    <property type="entry name" value="ABHYDROLASE"/>
</dbReference>
<name>A0ABN3BY69_9MICC</name>
<sequence>MDITPASPHRVILLPGSVLPAAPAYGALLAALRTRLGDAVQAVAKDLEVYSGPTPPRDYSLDAEVAGVLRTADGLGWDTFHLVGYSGGGASALAVAAKHPERLESLALLEPAWAGRWGWSAAHRALWEQYRQLEGLGPEDFMRRFVRLGVRPGVTAGLPTGGGEQPPWMAQRPAGIRAFLATFATYDLDREALARFDRPVYFALGALSNPDDYGEIAERLSAVFPHFRLEVFPGRHHFDPPHRVEPERVAASLAALWAEARTTPARSTPAGPSEASTSPSASGVRMEA</sequence>
<evidence type="ECO:0000256" key="1">
    <source>
        <dbReference type="SAM" id="MobiDB-lite"/>
    </source>
</evidence>
<dbReference type="SUPFAM" id="SSF53474">
    <property type="entry name" value="alpha/beta-Hydrolases"/>
    <property type="match status" value="1"/>
</dbReference>
<dbReference type="RefSeq" id="WP_344300378.1">
    <property type="nucleotide sequence ID" value="NZ_BAAAQW010000008.1"/>
</dbReference>
<dbReference type="InterPro" id="IPR029058">
    <property type="entry name" value="AB_hydrolase_fold"/>
</dbReference>
<proteinExistence type="predicted"/>
<evidence type="ECO:0000313" key="4">
    <source>
        <dbReference type="Proteomes" id="UP001500432"/>
    </source>
</evidence>
<dbReference type="Proteomes" id="UP001500432">
    <property type="component" value="Unassembled WGS sequence"/>
</dbReference>
<feature type="domain" description="AB hydrolase-1" evidence="2">
    <location>
        <begin position="54"/>
        <end position="132"/>
    </location>
</feature>
<dbReference type="Pfam" id="PF00561">
    <property type="entry name" value="Abhydrolase_1"/>
    <property type="match status" value="1"/>
</dbReference>
<protein>
    <recommendedName>
        <fullName evidence="2">AB hydrolase-1 domain-containing protein</fullName>
    </recommendedName>
</protein>
<dbReference type="Gene3D" id="3.40.50.1820">
    <property type="entry name" value="alpha/beta hydrolase"/>
    <property type="match status" value="1"/>
</dbReference>
<dbReference type="InterPro" id="IPR000073">
    <property type="entry name" value="AB_hydrolase_1"/>
</dbReference>
<accession>A0ABN3BY69</accession>
<dbReference type="InterPro" id="IPR050266">
    <property type="entry name" value="AB_hydrolase_sf"/>
</dbReference>
<dbReference type="PANTHER" id="PTHR43798">
    <property type="entry name" value="MONOACYLGLYCEROL LIPASE"/>
    <property type="match status" value="1"/>
</dbReference>
<feature type="region of interest" description="Disordered" evidence="1">
    <location>
        <begin position="261"/>
        <end position="288"/>
    </location>
</feature>
<evidence type="ECO:0000259" key="2">
    <source>
        <dbReference type="Pfam" id="PF00561"/>
    </source>
</evidence>
<dbReference type="EMBL" id="BAAAQW010000008">
    <property type="protein sequence ID" value="GAA2201882.1"/>
    <property type="molecule type" value="Genomic_DNA"/>
</dbReference>
<keyword evidence="4" id="KW-1185">Reference proteome</keyword>
<dbReference type="PANTHER" id="PTHR43798:SF33">
    <property type="entry name" value="HYDROLASE, PUTATIVE (AFU_ORTHOLOGUE AFUA_2G14860)-RELATED"/>
    <property type="match status" value="1"/>
</dbReference>
<comment type="caution">
    <text evidence="3">The sequence shown here is derived from an EMBL/GenBank/DDBJ whole genome shotgun (WGS) entry which is preliminary data.</text>
</comment>